<name>A0A976FIV1_BRELC</name>
<keyword evidence="2" id="KW-1185">Reference proteome</keyword>
<comment type="caution">
    <text evidence="1">The sequence shown here is derived from an EMBL/GenBank/DDBJ whole genome shotgun (WGS) entry which is preliminary data.</text>
</comment>
<accession>A0A976FIV1</accession>
<dbReference type="AlphaFoldDB" id="A0A976FIV1"/>
<dbReference type="RefSeq" id="XP_067816808.1">
    <property type="nucleotide sequence ID" value="XM_067965200.1"/>
</dbReference>
<dbReference type="EMBL" id="SHOA02000198">
    <property type="protein sequence ID" value="TDH67309.1"/>
    <property type="molecule type" value="Genomic_DNA"/>
</dbReference>
<evidence type="ECO:0000313" key="1">
    <source>
        <dbReference type="EMBL" id="TDH67309.1"/>
    </source>
</evidence>
<dbReference type="OrthoDB" id="166646at2759"/>
<evidence type="ECO:0000313" key="2">
    <source>
        <dbReference type="Proteomes" id="UP000294530"/>
    </source>
</evidence>
<sequence>MDAILSRVGEDDLRHHCVAAVLEELVQSELHVKSVVLALERTLKVVLASREVHKTLVLNTSGRVQTSFRRLGESCNQIGPLLRLLHHNMGARSSMTTDIIEAASAVPPKSTLVPTDSASTTTSEYEYISEEEDDEEPIVVRVAPPKKSNKRKADALELSETIPMITKETIKADTELFQTQLAKELRNIRESSVSKYTVAIHKDLSLFLKSIFDAADQFHKWQPCNDPIIAQLLKEMEKRLSIFKDSNAQKERKKIVSEWLDQMTALSFVSTFDLTSIPPKMDRKILRRRKNKTPQDMQVLAKCARRISSKVRSDASGPKEKKRKFFKPLLDAFIMYFAALAGTKSVANQTGEAIECLLCLPLLCQLTDSNEITRKECELLDELLYRIRFIMSLGKKIRKKAVKTNVVHDLLGMFPPSVRPRFNLPVVSDTRVQNVAKKTKKS</sequence>
<reference evidence="1 2" key="1">
    <citation type="journal article" date="2021" name="Genome Biol.">
        <title>AFLAP: assembly-free linkage analysis pipeline using k-mers from genome sequencing data.</title>
        <authorList>
            <person name="Fletcher K."/>
            <person name="Zhang L."/>
            <person name="Gil J."/>
            <person name="Han R."/>
            <person name="Cavanaugh K."/>
            <person name="Michelmore R."/>
        </authorList>
    </citation>
    <scope>NUCLEOTIDE SEQUENCE [LARGE SCALE GENOMIC DNA]</scope>
    <source>
        <strain evidence="1 2">SF5</strain>
    </source>
</reference>
<organism evidence="1 2">
    <name type="scientific">Bremia lactucae</name>
    <name type="common">Lettuce downy mildew</name>
    <dbReference type="NCBI Taxonomy" id="4779"/>
    <lineage>
        <taxon>Eukaryota</taxon>
        <taxon>Sar</taxon>
        <taxon>Stramenopiles</taxon>
        <taxon>Oomycota</taxon>
        <taxon>Peronosporomycetes</taxon>
        <taxon>Peronosporales</taxon>
        <taxon>Peronosporaceae</taxon>
        <taxon>Bremia</taxon>
    </lineage>
</organism>
<dbReference type="KEGG" id="blac:94350871"/>
<dbReference type="Proteomes" id="UP000294530">
    <property type="component" value="Unassembled WGS sequence"/>
</dbReference>
<protein>
    <submittedName>
        <fullName evidence="1">Uncharacterized protein</fullName>
    </submittedName>
</protein>
<dbReference type="GeneID" id="94350871"/>
<gene>
    <name evidence="1" type="ORF">CCR75_007136</name>
</gene>
<proteinExistence type="predicted"/>